<name>A0A413R9I6_9FIRM</name>
<dbReference type="GO" id="GO:0009847">
    <property type="term" value="P:spore germination"/>
    <property type="evidence" value="ECO:0007669"/>
    <property type="project" value="InterPro"/>
</dbReference>
<keyword evidence="5" id="KW-1185">Reference proteome</keyword>
<keyword evidence="3" id="KW-1133">Transmembrane helix</keyword>
<evidence type="ECO:0000256" key="1">
    <source>
        <dbReference type="ARBA" id="ARBA00005278"/>
    </source>
</evidence>
<comment type="caution">
    <text evidence="4">The sequence shown here is derived from an EMBL/GenBank/DDBJ whole genome shotgun (WGS) entry which is preliminary data.</text>
</comment>
<comment type="similarity">
    <text evidence="1">Belongs to the GerABKA family.</text>
</comment>
<accession>A0A413R9I6</accession>
<evidence type="ECO:0000256" key="3">
    <source>
        <dbReference type="SAM" id="Phobius"/>
    </source>
</evidence>
<dbReference type="GO" id="GO:0016020">
    <property type="term" value="C:membrane"/>
    <property type="evidence" value="ECO:0007669"/>
    <property type="project" value="InterPro"/>
</dbReference>
<keyword evidence="2 3" id="KW-0472">Membrane</keyword>
<organism evidence="4 5">
    <name type="scientific">Eubacterium ventriosum</name>
    <dbReference type="NCBI Taxonomy" id="39496"/>
    <lineage>
        <taxon>Bacteria</taxon>
        <taxon>Bacillati</taxon>
        <taxon>Bacillota</taxon>
        <taxon>Clostridia</taxon>
        <taxon>Eubacteriales</taxon>
        <taxon>Eubacteriaceae</taxon>
        <taxon>Eubacterium</taxon>
    </lineage>
</organism>
<dbReference type="AlphaFoldDB" id="A0A413R9I6"/>
<keyword evidence="3" id="KW-0812">Transmembrane</keyword>
<dbReference type="InterPro" id="IPR004995">
    <property type="entry name" value="Spore_Ger"/>
</dbReference>
<evidence type="ECO:0000256" key="2">
    <source>
        <dbReference type="ARBA" id="ARBA00023136"/>
    </source>
</evidence>
<protein>
    <submittedName>
        <fullName evidence="4">Spore germination protein</fullName>
    </submittedName>
</protein>
<feature type="transmembrane region" description="Helical" evidence="3">
    <location>
        <begin position="424"/>
        <end position="447"/>
    </location>
</feature>
<sequence length="486" mass="55890">MLNKEKREKYEKISEYSFIKGNIELDEQKLDQLLHLEENFDLLKRKFDIGDKRAVIYYINGFCKDDMLQKIQEFFWGLDVSDVEGSVMDFANNQIPYLEINLYGDKYNVVTMLLSGVSCLLIDGFNKAILIDAREYPARNVQEPEKYKVLRGSRDGFVETLILNTALIRRRIRNPEYICKVMRAGKSSRTDIAICYMNDRVDRKLLDHIISNIEKIDVDALTMNQESLSEAVYKGKWFNPFPKFRYTERPDTVAASVLEGQIAILVDNSPAAMLLPTTIFDVIEEADDYYFPPVTGTYLRLARMIVTVMSLLLTPLFLLYANNPEILPDWLMFTKIEQPEYVPIFWQLLILELAVDGLKLAAINTPSTLNTPLSLIAAIVIGEFSVNTGWFNQQTMLYMAVVAIANFTHENYELAYSVKFLRIIMLIFTQIFGLYGFIGGIIFTLAVVGLNKTIAGTSYVYPLMPLDFKVFLQRFYRVSLKAKNKK</sequence>
<feature type="transmembrane region" description="Helical" evidence="3">
    <location>
        <begin position="301"/>
        <end position="321"/>
    </location>
</feature>
<dbReference type="PIRSF" id="PIRSF005690">
    <property type="entry name" value="GerBA"/>
    <property type="match status" value="1"/>
</dbReference>
<feature type="transmembrane region" description="Helical" evidence="3">
    <location>
        <begin position="459"/>
        <end position="476"/>
    </location>
</feature>
<dbReference type="Proteomes" id="UP000284779">
    <property type="component" value="Unassembled WGS sequence"/>
</dbReference>
<dbReference type="InterPro" id="IPR050768">
    <property type="entry name" value="UPF0353/GerABKA_families"/>
</dbReference>
<evidence type="ECO:0000313" key="4">
    <source>
        <dbReference type="EMBL" id="RHA19069.1"/>
    </source>
</evidence>
<dbReference type="Pfam" id="PF03323">
    <property type="entry name" value="GerA"/>
    <property type="match status" value="1"/>
</dbReference>
<dbReference type="PANTHER" id="PTHR22550:SF9">
    <property type="entry name" value="STAGE V SPORULATION PROTEIN AF"/>
    <property type="match status" value="1"/>
</dbReference>
<dbReference type="PANTHER" id="PTHR22550">
    <property type="entry name" value="SPORE GERMINATION PROTEIN"/>
    <property type="match status" value="1"/>
</dbReference>
<reference evidence="4 5" key="1">
    <citation type="submission" date="2018-08" db="EMBL/GenBank/DDBJ databases">
        <title>A genome reference for cultivated species of the human gut microbiota.</title>
        <authorList>
            <person name="Zou Y."/>
            <person name="Xue W."/>
            <person name="Luo G."/>
        </authorList>
    </citation>
    <scope>NUCLEOTIDE SEQUENCE [LARGE SCALE GENOMIC DNA]</scope>
    <source>
        <strain evidence="4 5">AM44-11BH</strain>
    </source>
</reference>
<gene>
    <name evidence="4" type="ORF">DW944_04865</name>
</gene>
<feature type="transmembrane region" description="Helical" evidence="3">
    <location>
        <begin position="373"/>
        <end position="390"/>
    </location>
</feature>
<dbReference type="EMBL" id="QSFD01000004">
    <property type="protein sequence ID" value="RHA19069.1"/>
    <property type="molecule type" value="Genomic_DNA"/>
</dbReference>
<dbReference type="RefSeq" id="WP_117970073.1">
    <property type="nucleotide sequence ID" value="NZ_CAUBDO010000007.1"/>
</dbReference>
<evidence type="ECO:0000313" key="5">
    <source>
        <dbReference type="Proteomes" id="UP000284779"/>
    </source>
</evidence>
<proteinExistence type="inferred from homology"/>